<evidence type="ECO:0000256" key="1">
    <source>
        <dbReference type="SAM" id="SignalP"/>
    </source>
</evidence>
<reference evidence="3" key="1">
    <citation type="journal article" date="2019" name="Int. J. Syst. Evol. Microbiol.">
        <title>The Global Catalogue of Microorganisms (GCM) 10K type strain sequencing project: providing services to taxonomists for standard genome sequencing and annotation.</title>
        <authorList>
            <consortium name="The Broad Institute Genomics Platform"/>
            <consortium name="The Broad Institute Genome Sequencing Center for Infectious Disease"/>
            <person name="Wu L."/>
            <person name="Ma J."/>
        </authorList>
    </citation>
    <scope>NUCLEOTIDE SEQUENCE [LARGE SCALE GENOMIC DNA]</scope>
    <source>
        <strain evidence="3">CGMCC 4.7466</strain>
    </source>
</reference>
<feature type="chain" id="PRO_5046989380" evidence="1">
    <location>
        <begin position="22"/>
        <end position="140"/>
    </location>
</feature>
<evidence type="ECO:0000313" key="3">
    <source>
        <dbReference type="Proteomes" id="UP001595818"/>
    </source>
</evidence>
<feature type="signal peptide" evidence="1">
    <location>
        <begin position="1"/>
        <end position="21"/>
    </location>
</feature>
<evidence type="ECO:0000313" key="2">
    <source>
        <dbReference type="EMBL" id="MFC4870427.1"/>
    </source>
</evidence>
<organism evidence="2 3">
    <name type="scientific">Negadavirga shengliensis</name>
    <dbReference type="NCBI Taxonomy" id="1389218"/>
    <lineage>
        <taxon>Bacteria</taxon>
        <taxon>Pseudomonadati</taxon>
        <taxon>Bacteroidota</taxon>
        <taxon>Cytophagia</taxon>
        <taxon>Cytophagales</taxon>
        <taxon>Cyclobacteriaceae</taxon>
        <taxon>Negadavirga</taxon>
    </lineage>
</organism>
<protein>
    <submittedName>
        <fullName evidence="2">Outer membrane insertion C- signal</fullName>
    </submittedName>
</protein>
<proteinExistence type="predicted"/>
<sequence length="140" mass="15712">MKKLFLLTFVFMALLIFQAEAQISAGIQRLTSDTFVTIGSDPDNKMFGEARIATGRYIGLEGTFGYNFIQRNEVNFYSGFHIGVDSDRDRDLYLGIPLGLFVKPFNTQNFGFTLEASPIFPTGRPGNYLRAGIGLKYAFR</sequence>
<name>A0ABV9SVN9_9BACT</name>
<accession>A0ABV9SVN9</accession>
<comment type="caution">
    <text evidence="2">The sequence shown here is derived from an EMBL/GenBank/DDBJ whole genome shotgun (WGS) entry which is preliminary data.</text>
</comment>
<keyword evidence="1" id="KW-0732">Signal</keyword>
<dbReference type="Proteomes" id="UP001595818">
    <property type="component" value="Unassembled WGS sequence"/>
</dbReference>
<gene>
    <name evidence="2" type="ORF">ACFPFU_01930</name>
</gene>
<dbReference type="EMBL" id="JBHSJJ010000001">
    <property type="protein sequence ID" value="MFC4870427.1"/>
    <property type="molecule type" value="Genomic_DNA"/>
</dbReference>
<keyword evidence="3" id="KW-1185">Reference proteome</keyword>
<dbReference type="RefSeq" id="WP_377060952.1">
    <property type="nucleotide sequence ID" value="NZ_JBHSJJ010000001.1"/>
</dbReference>